<dbReference type="Proteomes" id="UP000481153">
    <property type="component" value="Unassembled WGS sequence"/>
</dbReference>
<keyword evidence="2" id="KW-1185">Reference proteome</keyword>
<accession>A0A6G0XYA8</accession>
<dbReference type="AlphaFoldDB" id="A0A6G0XYA8"/>
<reference evidence="1 2" key="1">
    <citation type="submission" date="2019-07" db="EMBL/GenBank/DDBJ databases">
        <title>Genomics analysis of Aphanomyces spp. identifies a new class of oomycete effector associated with host adaptation.</title>
        <authorList>
            <person name="Gaulin E."/>
        </authorList>
    </citation>
    <scope>NUCLEOTIDE SEQUENCE [LARGE SCALE GENOMIC DNA]</scope>
    <source>
        <strain evidence="1 2">ATCC 201684</strain>
    </source>
</reference>
<gene>
    <name evidence="1" type="ORF">Ae201684_000180</name>
</gene>
<name>A0A6G0XYA8_9STRA</name>
<evidence type="ECO:0000313" key="1">
    <source>
        <dbReference type="EMBL" id="KAF0745731.1"/>
    </source>
</evidence>
<organism evidence="1 2">
    <name type="scientific">Aphanomyces euteiches</name>
    <dbReference type="NCBI Taxonomy" id="100861"/>
    <lineage>
        <taxon>Eukaryota</taxon>
        <taxon>Sar</taxon>
        <taxon>Stramenopiles</taxon>
        <taxon>Oomycota</taxon>
        <taxon>Saprolegniomycetes</taxon>
        <taxon>Saprolegniales</taxon>
        <taxon>Verrucalvaceae</taxon>
        <taxon>Aphanomyces</taxon>
    </lineage>
</organism>
<dbReference type="EMBL" id="VJMJ01000001">
    <property type="protein sequence ID" value="KAF0745731.1"/>
    <property type="molecule type" value="Genomic_DNA"/>
</dbReference>
<proteinExistence type="predicted"/>
<protein>
    <submittedName>
        <fullName evidence="1">Uncharacterized protein</fullName>
    </submittedName>
</protein>
<comment type="caution">
    <text evidence="1">The sequence shown here is derived from an EMBL/GenBank/DDBJ whole genome shotgun (WGS) entry which is preliminary data.</text>
</comment>
<dbReference type="VEuPathDB" id="FungiDB:AeMF1_004163"/>
<sequence>MTKHVNDMEPAQEDVETQMGKEFAYKWQEVLSSKPWTRYSQSFVSFLPPTSNARKHFNVRLQRFFAAHGRALWERYFWIGTYTCEEHVGPCRRLVAARAALGLLMFELYQLEGVYPFLFLDKFPHPYWPNLLEHPVHLSRATKSNALIYLVEEHAKRWPDWSKYIDPKNEDDPKDEEGYNPCESFMMWATRRSDGSCSADNWLEAGATPMWFSMVLEELNAMEPAYNAFESPYISVVLPEGVPKRWNCPNIPPGKWQWDWNIQRAVKRPSMNTVSN</sequence>
<evidence type="ECO:0000313" key="2">
    <source>
        <dbReference type="Proteomes" id="UP000481153"/>
    </source>
</evidence>